<protein>
    <submittedName>
        <fullName evidence="1">Uncharacterized protein</fullName>
    </submittedName>
</protein>
<evidence type="ECO:0000313" key="2">
    <source>
        <dbReference type="Proteomes" id="UP000287394"/>
    </source>
</evidence>
<dbReference type="RefSeq" id="WP_119322543.1">
    <property type="nucleotide sequence ID" value="NZ_AP025739.1"/>
</dbReference>
<sequence>MGIYNCLHTEVQCPRCGARTEAIIDLYFGFKNLLEYHLGDIYQWRERKQPQNGGRPDGGNVDGEGYTECAICRKASFWIVEVRSDILQSVRPDPNKQPYDTLIERREHRPYASHHQFYIEDANESGDTSDLSFWTDQTTRDKLALVPGTMGVNTATYGHVVVYSELHDAEPPLNLAEWDHVTEASLEIKSGVLHVIGCLDDTGEVFNVQSCPYRVRCCHANLAGGNDAGDGDDWYLVQFWPAPMDVPVVLKRWEEGVA</sequence>
<keyword evidence="2" id="KW-1185">Reference proteome</keyword>
<dbReference type="KEGG" id="ccot:CCAX7_16360"/>
<organism evidence="1 2">
    <name type="scientific">Capsulimonas corticalis</name>
    <dbReference type="NCBI Taxonomy" id="2219043"/>
    <lineage>
        <taxon>Bacteria</taxon>
        <taxon>Bacillati</taxon>
        <taxon>Armatimonadota</taxon>
        <taxon>Armatimonadia</taxon>
        <taxon>Capsulimonadales</taxon>
        <taxon>Capsulimonadaceae</taxon>
        <taxon>Capsulimonas</taxon>
    </lineage>
</organism>
<proteinExistence type="predicted"/>
<dbReference type="OrthoDB" id="280156at2"/>
<accession>A0A402CYY7</accession>
<reference evidence="1 2" key="1">
    <citation type="journal article" date="2019" name="Int. J. Syst. Evol. Microbiol.">
        <title>Capsulimonas corticalis gen. nov., sp. nov., an aerobic capsulated bacterium, of a novel bacterial order, Capsulimonadales ord. nov., of the class Armatimonadia of the phylum Armatimonadetes.</title>
        <authorList>
            <person name="Li J."/>
            <person name="Kudo C."/>
            <person name="Tonouchi A."/>
        </authorList>
    </citation>
    <scope>NUCLEOTIDE SEQUENCE [LARGE SCALE GENOMIC DNA]</scope>
    <source>
        <strain evidence="1 2">AX-7</strain>
    </source>
</reference>
<gene>
    <name evidence="1" type="ORF">CCAX7_16360</name>
</gene>
<dbReference type="EMBL" id="AP025739">
    <property type="protein sequence ID" value="BDI29585.1"/>
    <property type="molecule type" value="Genomic_DNA"/>
</dbReference>
<evidence type="ECO:0000313" key="1">
    <source>
        <dbReference type="EMBL" id="BDI29585.1"/>
    </source>
</evidence>
<name>A0A402CYY7_9BACT</name>
<dbReference type="AlphaFoldDB" id="A0A402CYY7"/>
<dbReference type="Proteomes" id="UP000287394">
    <property type="component" value="Chromosome"/>
</dbReference>